<protein>
    <submittedName>
        <fullName evidence="1">Uncharacterized protein</fullName>
    </submittedName>
</protein>
<dbReference type="AlphaFoldDB" id="A0A2P2NUE7"/>
<accession>A0A2P2NUE7</accession>
<sequence length="36" mass="4300">MNFADKDCPAMHFKTFMSELYWTICSDFIFSPCSWV</sequence>
<reference evidence="1" key="1">
    <citation type="submission" date="2018-02" db="EMBL/GenBank/DDBJ databases">
        <title>Rhizophora mucronata_Transcriptome.</title>
        <authorList>
            <person name="Meera S.P."/>
            <person name="Sreeshan A."/>
            <person name="Augustine A."/>
        </authorList>
    </citation>
    <scope>NUCLEOTIDE SEQUENCE</scope>
    <source>
        <tissue evidence="1">Leaf</tissue>
    </source>
</reference>
<proteinExistence type="predicted"/>
<evidence type="ECO:0000313" key="1">
    <source>
        <dbReference type="EMBL" id="MBX46079.1"/>
    </source>
</evidence>
<organism evidence="1">
    <name type="scientific">Rhizophora mucronata</name>
    <name type="common">Asiatic mangrove</name>
    <dbReference type="NCBI Taxonomy" id="61149"/>
    <lineage>
        <taxon>Eukaryota</taxon>
        <taxon>Viridiplantae</taxon>
        <taxon>Streptophyta</taxon>
        <taxon>Embryophyta</taxon>
        <taxon>Tracheophyta</taxon>
        <taxon>Spermatophyta</taxon>
        <taxon>Magnoliopsida</taxon>
        <taxon>eudicotyledons</taxon>
        <taxon>Gunneridae</taxon>
        <taxon>Pentapetalae</taxon>
        <taxon>rosids</taxon>
        <taxon>fabids</taxon>
        <taxon>Malpighiales</taxon>
        <taxon>Rhizophoraceae</taxon>
        <taxon>Rhizophora</taxon>
    </lineage>
</organism>
<dbReference type="EMBL" id="GGEC01065595">
    <property type="protein sequence ID" value="MBX46079.1"/>
    <property type="molecule type" value="Transcribed_RNA"/>
</dbReference>
<name>A0A2P2NUE7_RHIMU</name>